<dbReference type="RefSeq" id="WP_167022835.1">
    <property type="nucleotide sequence ID" value="NZ_CP050177.1"/>
</dbReference>
<dbReference type="InterPro" id="IPR000524">
    <property type="entry name" value="Tscrpt_reg_HTH_GntR"/>
</dbReference>
<keyword evidence="1" id="KW-0805">Transcription regulation</keyword>
<dbReference type="Gene3D" id="1.10.10.10">
    <property type="entry name" value="Winged helix-like DNA-binding domain superfamily/Winged helix DNA-binding domain"/>
    <property type="match status" value="1"/>
</dbReference>
<evidence type="ECO:0000259" key="4">
    <source>
        <dbReference type="PROSITE" id="PS50949"/>
    </source>
</evidence>
<keyword evidence="3" id="KW-0804">Transcription</keyword>
<dbReference type="CDD" id="cd07377">
    <property type="entry name" value="WHTH_GntR"/>
    <property type="match status" value="1"/>
</dbReference>
<dbReference type="Pfam" id="PF13377">
    <property type="entry name" value="Peripla_BP_3"/>
    <property type="match status" value="1"/>
</dbReference>
<dbReference type="InterPro" id="IPR036390">
    <property type="entry name" value="WH_DNA-bd_sf"/>
</dbReference>
<evidence type="ECO:0000256" key="1">
    <source>
        <dbReference type="ARBA" id="ARBA00023015"/>
    </source>
</evidence>
<dbReference type="InterPro" id="IPR046335">
    <property type="entry name" value="LacI/GalR-like_sensor"/>
</dbReference>
<dbReference type="CDD" id="cd06267">
    <property type="entry name" value="PBP1_LacI_sugar_binding-like"/>
    <property type="match status" value="1"/>
</dbReference>
<dbReference type="SMART" id="SM00345">
    <property type="entry name" value="HTH_GNTR"/>
    <property type="match status" value="1"/>
</dbReference>
<evidence type="ECO:0000256" key="3">
    <source>
        <dbReference type="ARBA" id="ARBA00023163"/>
    </source>
</evidence>
<keyword evidence="6" id="KW-1185">Reference proteome</keyword>
<evidence type="ECO:0000256" key="2">
    <source>
        <dbReference type="ARBA" id="ARBA00023125"/>
    </source>
</evidence>
<dbReference type="KEGG" id="slia:HA039_02000"/>
<dbReference type="Proteomes" id="UP000501179">
    <property type="component" value="Chromosome"/>
</dbReference>
<gene>
    <name evidence="5" type="ORF">HA039_02000</name>
</gene>
<dbReference type="PANTHER" id="PTHR30146">
    <property type="entry name" value="LACI-RELATED TRANSCRIPTIONAL REPRESSOR"/>
    <property type="match status" value="1"/>
</dbReference>
<name>A0A6G9GSJ3_9ACTN</name>
<dbReference type="Pfam" id="PF00392">
    <property type="entry name" value="GntR"/>
    <property type="match status" value="1"/>
</dbReference>
<feature type="domain" description="HTH gntR-type" evidence="4">
    <location>
        <begin position="4"/>
        <end position="71"/>
    </location>
</feature>
<protein>
    <submittedName>
        <fullName evidence="5">GntR family transcriptional regulator</fullName>
    </submittedName>
</protein>
<keyword evidence="2" id="KW-0238">DNA-binding</keyword>
<dbReference type="GO" id="GO:0003700">
    <property type="term" value="F:DNA-binding transcription factor activity"/>
    <property type="evidence" value="ECO:0007669"/>
    <property type="project" value="InterPro"/>
</dbReference>
<evidence type="ECO:0000313" key="6">
    <source>
        <dbReference type="Proteomes" id="UP000501179"/>
    </source>
</evidence>
<sequence>MARGRKTRHLADELRRGIAELRWPAGRLPTEQQLARDQGVSLNTVRRAVDLLVQEGLVYRRQGSGTYVSDTPATRTGYAVGVVVPSLTYYYPRVVAGIEGELARRGCRMLLRSTDWDTARERQAVDELVAAGAAGLVLVPTLDDDGSRPGNADLAPLGPPAVLVERGTHLPPILDEFVRSHHAAGALLAVEHLLALGHTRIGYLERTAPHTAPQIRSGLAAALERAGLPADPVITVSLPRWTAHDAEAVVGRAVESGVTAVICFADHEATLLVAAARRRGVRVPEDLSVIGYDDEIADLCEVPLTAVSPPKKELGERAVDILAARLADPGAPRRQETLVPRLVVRESTGPAPQSH</sequence>
<dbReference type="SUPFAM" id="SSF53822">
    <property type="entry name" value="Periplasmic binding protein-like I"/>
    <property type="match status" value="1"/>
</dbReference>
<proteinExistence type="predicted"/>
<dbReference type="GO" id="GO:0000976">
    <property type="term" value="F:transcription cis-regulatory region binding"/>
    <property type="evidence" value="ECO:0007669"/>
    <property type="project" value="TreeGrafter"/>
</dbReference>
<dbReference type="SUPFAM" id="SSF46785">
    <property type="entry name" value="Winged helix' DNA-binding domain"/>
    <property type="match status" value="1"/>
</dbReference>
<dbReference type="EMBL" id="CP050177">
    <property type="protein sequence ID" value="QIQ01233.1"/>
    <property type="molecule type" value="Genomic_DNA"/>
</dbReference>
<organism evidence="5 6">
    <name type="scientific">Streptomyces liangshanensis</name>
    <dbReference type="NCBI Taxonomy" id="2717324"/>
    <lineage>
        <taxon>Bacteria</taxon>
        <taxon>Bacillati</taxon>
        <taxon>Actinomycetota</taxon>
        <taxon>Actinomycetes</taxon>
        <taxon>Kitasatosporales</taxon>
        <taxon>Streptomycetaceae</taxon>
        <taxon>Streptomyces</taxon>
    </lineage>
</organism>
<reference evidence="5 6" key="1">
    <citation type="submission" date="2020-03" db="EMBL/GenBank/DDBJ databases">
        <title>A novel species.</title>
        <authorList>
            <person name="Gao J."/>
        </authorList>
    </citation>
    <scope>NUCLEOTIDE SEQUENCE [LARGE SCALE GENOMIC DNA]</scope>
    <source>
        <strain evidence="5 6">QMT-12</strain>
    </source>
</reference>
<dbReference type="PRINTS" id="PR00035">
    <property type="entry name" value="HTHGNTR"/>
</dbReference>
<dbReference type="InterPro" id="IPR028082">
    <property type="entry name" value="Peripla_BP_I"/>
</dbReference>
<dbReference type="Gene3D" id="3.40.50.2300">
    <property type="match status" value="2"/>
</dbReference>
<dbReference type="InterPro" id="IPR036388">
    <property type="entry name" value="WH-like_DNA-bd_sf"/>
</dbReference>
<dbReference type="AlphaFoldDB" id="A0A6G9GSJ3"/>
<dbReference type="PANTHER" id="PTHR30146:SF155">
    <property type="entry name" value="ALANINE RACEMASE"/>
    <property type="match status" value="1"/>
</dbReference>
<dbReference type="PROSITE" id="PS50949">
    <property type="entry name" value="HTH_GNTR"/>
    <property type="match status" value="1"/>
</dbReference>
<accession>A0A6G9GSJ3</accession>
<evidence type="ECO:0000313" key="5">
    <source>
        <dbReference type="EMBL" id="QIQ01233.1"/>
    </source>
</evidence>